<protein>
    <submittedName>
        <fullName evidence="2">Uncharacterized protein</fullName>
    </submittedName>
</protein>
<proteinExistence type="predicted"/>
<sequence>MTNPTASDPIGPGHIMVPNDSPETSKDRTTIQHDEHIARLTQEIEDLRSELTRVRDLTNLSITLQSPLHEPRSTVPNPPHFPSLDSPVPEHFPPQQPPPTNNNLPSSTPTNPSNFPPVYTPPQSQPPTYTTYATPPNPSLVNPQNQPPTHTPHVSLPTNTYPLPTTNHVNPLNTPPPIQNTPIFQTYIAQHIQGAHIATPYVKHVPPVYAVETQAFTNPIPVKFQPEVDQYEEMEKDVKAKADDVLAREIRDLKEAMRNLQTTRGNKSLEYEDLCVQPDIDLPVGYKLPKFDTFNGIDNSFYYEKMITIMGQKFTEIIRMGEILEKGIKSGRIQDCTALHAASKAIQYGSINGNKKKKEDVSAVMIDQGRMPGQVPPYLNQPHQPIYPYQYGEASQALYHPPSTPYHVYNTQANYYQPRAPIYNKPHSYQPLQASPFQNRPYAAPRARPNPEIKTTRNYTKIAEPLAQLFERLKTVKIDTLSAYNAHIMTTHEQALIEVTAAISYMPLYNSETPTIWGAEPEETLKNWTCTPSLVCRESW</sequence>
<name>A0A9J5ZJL9_SOLCO</name>
<evidence type="ECO:0000313" key="2">
    <source>
        <dbReference type="EMBL" id="KAG5612392.1"/>
    </source>
</evidence>
<dbReference type="AlphaFoldDB" id="A0A9J5ZJL9"/>
<feature type="compositionally biased region" description="Low complexity" evidence="1">
    <location>
        <begin position="101"/>
        <end position="113"/>
    </location>
</feature>
<feature type="compositionally biased region" description="Pro residues" evidence="1">
    <location>
        <begin position="90"/>
        <end position="100"/>
    </location>
</feature>
<evidence type="ECO:0000256" key="1">
    <source>
        <dbReference type="SAM" id="MobiDB-lite"/>
    </source>
</evidence>
<feature type="region of interest" description="Disordered" evidence="1">
    <location>
        <begin position="68"/>
        <end position="160"/>
    </location>
</feature>
<feature type="compositionally biased region" description="Pro residues" evidence="1">
    <location>
        <begin position="114"/>
        <end position="125"/>
    </location>
</feature>
<feature type="compositionally biased region" description="Basic and acidic residues" evidence="1">
    <location>
        <begin position="23"/>
        <end position="32"/>
    </location>
</feature>
<dbReference type="PRINTS" id="PR01217">
    <property type="entry name" value="PRICHEXTENSN"/>
</dbReference>
<accession>A0A9J5ZJL9</accession>
<gene>
    <name evidence="2" type="ORF">H5410_023673</name>
</gene>
<feature type="region of interest" description="Disordered" evidence="1">
    <location>
        <begin position="1"/>
        <end position="32"/>
    </location>
</feature>
<organism evidence="2 3">
    <name type="scientific">Solanum commersonii</name>
    <name type="common">Commerson's wild potato</name>
    <name type="synonym">Commerson's nightshade</name>
    <dbReference type="NCBI Taxonomy" id="4109"/>
    <lineage>
        <taxon>Eukaryota</taxon>
        <taxon>Viridiplantae</taxon>
        <taxon>Streptophyta</taxon>
        <taxon>Embryophyta</taxon>
        <taxon>Tracheophyta</taxon>
        <taxon>Spermatophyta</taxon>
        <taxon>Magnoliopsida</taxon>
        <taxon>eudicotyledons</taxon>
        <taxon>Gunneridae</taxon>
        <taxon>Pentapetalae</taxon>
        <taxon>asterids</taxon>
        <taxon>lamiids</taxon>
        <taxon>Solanales</taxon>
        <taxon>Solanaceae</taxon>
        <taxon>Solanoideae</taxon>
        <taxon>Solaneae</taxon>
        <taxon>Solanum</taxon>
    </lineage>
</organism>
<keyword evidence="3" id="KW-1185">Reference proteome</keyword>
<comment type="caution">
    <text evidence="2">The sequence shown here is derived from an EMBL/GenBank/DDBJ whole genome shotgun (WGS) entry which is preliminary data.</text>
</comment>
<dbReference type="EMBL" id="JACXVP010000004">
    <property type="protein sequence ID" value="KAG5612392.1"/>
    <property type="molecule type" value="Genomic_DNA"/>
</dbReference>
<reference evidence="2 3" key="1">
    <citation type="submission" date="2020-09" db="EMBL/GenBank/DDBJ databases">
        <title>De no assembly of potato wild relative species, Solanum commersonii.</title>
        <authorList>
            <person name="Cho K."/>
        </authorList>
    </citation>
    <scope>NUCLEOTIDE SEQUENCE [LARGE SCALE GENOMIC DNA]</scope>
    <source>
        <strain evidence="2">LZ3.2</strain>
        <tissue evidence="2">Leaf</tissue>
    </source>
</reference>
<dbReference type="Proteomes" id="UP000824120">
    <property type="component" value="Chromosome 4"/>
</dbReference>
<evidence type="ECO:0000313" key="3">
    <source>
        <dbReference type="Proteomes" id="UP000824120"/>
    </source>
</evidence>